<dbReference type="GO" id="GO:0045202">
    <property type="term" value="C:synapse"/>
    <property type="evidence" value="ECO:0007669"/>
    <property type="project" value="UniProtKB-SubCell"/>
</dbReference>
<keyword evidence="8" id="KW-1185">Reference proteome</keyword>
<dbReference type="OrthoDB" id="424249at2759"/>
<dbReference type="PANTHER" id="PTHR10603:SF7">
    <property type="entry name" value="FRAGILE X MESSENGER RIBONUCLEOPROTEIN 1 HOMOLOG"/>
    <property type="match status" value="1"/>
</dbReference>
<evidence type="ECO:0000256" key="1">
    <source>
        <dbReference type="ARBA" id="ARBA00004210"/>
    </source>
</evidence>
<evidence type="ECO:0000256" key="4">
    <source>
        <dbReference type="PROSITE-ProRule" id="PRU00117"/>
    </source>
</evidence>
<dbReference type="Proteomes" id="UP000728032">
    <property type="component" value="Unassembled WGS sequence"/>
</dbReference>
<dbReference type="GO" id="GO:0010494">
    <property type="term" value="C:cytoplasmic stress granule"/>
    <property type="evidence" value="ECO:0007669"/>
    <property type="project" value="UniProtKB-SubCell"/>
</dbReference>
<evidence type="ECO:0000256" key="5">
    <source>
        <dbReference type="SAM" id="MobiDB-lite"/>
    </source>
</evidence>
<feature type="domain" description="K Homology" evidence="6">
    <location>
        <begin position="355"/>
        <end position="422"/>
    </location>
</feature>
<dbReference type="Pfam" id="PF18336">
    <property type="entry name" value="Tudor_FRX1"/>
    <property type="match status" value="1"/>
</dbReference>
<feature type="compositionally biased region" description="Basic and acidic residues" evidence="5">
    <location>
        <begin position="552"/>
        <end position="566"/>
    </location>
</feature>
<accession>A0A7R9LL65</accession>
<dbReference type="PANTHER" id="PTHR10603">
    <property type="entry name" value="FRAGILE X MENTAL RETARDATION SYNDROME-RELATED PROTEIN"/>
    <property type="match status" value="1"/>
</dbReference>
<dbReference type="SMART" id="SM00322">
    <property type="entry name" value="KH"/>
    <property type="match status" value="2"/>
</dbReference>
<feature type="compositionally biased region" description="Polar residues" evidence="5">
    <location>
        <begin position="722"/>
        <end position="744"/>
    </location>
</feature>
<sequence length="765" mass="84526">MSLPNVEPLPSELLRDGIVEVRGDNGAFYKAFIVDVDDNTAAEVNNCLDTEVNSSATTSATNSCDTSKITLAFENDWLPQQKFPINRIRLPPPSQSSHSASANSPTNGSNTPDSVVGTANNSTASVMSERPAIITEGMEIEVLSCTNDGEQCGWWRAQVKMIKGMSPSMTPSMTPLPRHSSHPLPISGDFHVVEYQNVTTADGQSVQSTPNHQTYSEIVASDRIRPKNPHPLLTTNPFYKFEIKIPDDIRSMNTSWLKKSEAHKQFKQFIGAIVVRFDEPNGVLICVGYAAHEKTYLASITQKRAQMLSEMHFRNIKQKLVLLSRTEEAAKQLESTRGPFGSGFTGTHYGGSSGQNYVVEVVVAEHLMGLAIGAHGVNIQNARKLDGISAIDIEENSCIFRIKGQSLEACHKARAMLEFAEKGIEVPRTLVGKAIGKNGRIIQEIVDKSGVVRVKIEGDNENEAPREHVPFVFVGTSESIQNAQILLDYHLNHLQEVEKLRQEKLEIVHQLRTIQHPPSHGSHPSPSTSMIIQTQQQLFGSTKNITNSSVQIHDESDHKYGSDRVRSGSQRGITRTDNTTGVNSRTISGQRGGGRGASISGSAPMRRFNTNAMDRPMDRDRSGRPSHARNPPFGGNKGRNFKEGTPVDDSIHRSSHRTDSQQNSQKGDSYGKPQRSQRNDRNERMDRPERSDRLDKSDRNERNERNDRNERSGERNDKYSSAIRSANPQKPQTNEQNSSSTAKQSSHSESKPSLSSGQQLVNGNA</sequence>
<protein>
    <recommendedName>
        <fullName evidence="6">K Homology domain-containing protein</fullName>
    </recommendedName>
</protein>
<dbReference type="Gene3D" id="2.30.30.140">
    <property type="match status" value="3"/>
</dbReference>
<evidence type="ECO:0000256" key="3">
    <source>
        <dbReference type="ARBA" id="ARBA00034103"/>
    </source>
</evidence>
<dbReference type="InterPro" id="IPR041560">
    <property type="entry name" value="Tudor_FRM1"/>
</dbReference>
<feature type="compositionally biased region" description="Low complexity" evidence="5">
    <location>
        <begin position="95"/>
        <end position="105"/>
    </location>
</feature>
<feature type="compositionally biased region" description="Polar residues" evidence="5">
    <location>
        <begin position="567"/>
        <end position="586"/>
    </location>
</feature>
<feature type="region of interest" description="Disordered" evidence="5">
    <location>
        <begin position="86"/>
        <end position="124"/>
    </location>
</feature>
<dbReference type="GO" id="GO:0048513">
    <property type="term" value="P:animal organ development"/>
    <property type="evidence" value="ECO:0007669"/>
    <property type="project" value="TreeGrafter"/>
</dbReference>
<feature type="compositionally biased region" description="Low complexity" evidence="5">
    <location>
        <begin position="745"/>
        <end position="756"/>
    </location>
</feature>
<proteinExistence type="predicted"/>
<dbReference type="GO" id="GO:0003730">
    <property type="term" value="F:mRNA 3'-UTR binding"/>
    <property type="evidence" value="ECO:0007669"/>
    <property type="project" value="TreeGrafter"/>
</dbReference>
<evidence type="ECO:0000256" key="2">
    <source>
        <dbReference type="ARBA" id="ARBA00023018"/>
    </source>
</evidence>
<keyword evidence="2" id="KW-0770">Synapse</keyword>
<dbReference type="AlphaFoldDB" id="A0A7R9LL65"/>
<feature type="compositionally biased region" description="Basic and acidic residues" evidence="5">
    <location>
        <begin position="649"/>
        <end position="659"/>
    </location>
</feature>
<dbReference type="GO" id="GO:0043488">
    <property type="term" value="P:regulation of mRNA stability"/>
    <property type="evidence" value="ECO:0007669"/>
    <property type="project" value="TreeGrafter"/>
</dbReference>
<dbReference type="CDD" id="cd22427">
    <property type="entry name" value="KH_I_FMR1_FXR_rpt3"/>
    <property type="match status" value="1"/>
</dbReference>
<dbReference type="InterPro" id="IPR040472">
    <property type="entry name" value="FMRP_KH0"/>
</dbReference>
<gene>
    <name evidence="7" type="ORF">ONB1V03_LOCUS4283</name>
</gene>
<feature type="compositionally biased region" description="Polar residues" evidence="5">
    <location>
        <begin position="106"/>
        <end position="124"/>
    </location>
</feature>
<evidence type="ECO:0000313" key="8">
    <source>
        <dbReference type="Proteomes" id="UP000728032"/>
    </source>
</evidence>
<dbReference type="EMBL" id="CAJPVJ010001445">
    <property type="protein sequence ID" value="CAG2164734.1"/>
    <property type="molecule type" value="Genomic_DNA"/>
</dbReference>
<dbReference type="CDD" id="cd22426">
    <property type="entry name" value="KH_I_FMR1_FXR_rpt2"/>
    <property type="match status" value="1"/>
</dbReference>
<dbReference type="InterPro" id="IPR004087">
    <property type="entry name" value="KH_dom"/>
</dbReference>
<dbReference type="GO" id="GO:0005634">
    <property type="term" value="C:nucleus"/>
    <property type="evidence" value="ECO:0007669"/>
    <property type="project" value="TreeGrafter"/>
</dbReference>
<dbReference type="InterPro" id="IPR036612">
    <property type="entry name" value="KH_dom_type_1_sf"/>
</dbReference>
<dbReference type="Pfam" id="PF17904">
    <property type="entry name" value="KH_9"/>
    <property type="match status" value="1"/>
</dbReference>
<dbReference type="InterPro" id="IPR004088">
    <property type="entry name" value="KH_dom_type_1"/>
</dbReference>
<name>A0A7R9LL65_9ACAR</name>
<organism evidence="7">
    <name type="scientific">Oppiella nova</name>
    <dbReference type="NCBI Taxonomy" id="334625"/>
    <lineage>
        <taxon>Eukaryota</taxon>
        <taxon>Metazoa</taxon>
        <taxon>Ecdysozoa</taxon>
        <taxon>Arthropoda</taxon>
        <taxon>Chelicerata</taxon>
        <taxon>Arachnida</taxon>
        <taxon>Acari</taxon>
        <taxon>Acariformes</taxon>
        <taxon>Sarcoptiformes</taxon>
        <taxon>Oribatida</taxon>
        <taxon>Brachypylina</taxon>
        <taxon>Oppioidea</taxon>
        <taxon>Oppiidae</taxon>
        <taxon>Oppiella</taxon>
    </lineage>
</organism>
<dbReference type="PROSITE" id="PS50084">
    <property type="entry name" value="KH_TYPE_1"/>
    <property type="match status" value="2"/>
</dbReference>
<dbReference type="CDD" id="cd20402">
    <property type="entry name" value="Tudor_Agenet_FMRP-like_rpt1"/>
    <property type="match status" value="1"/>
</dbReference>
<dbReference type="GO" id="GO:0045727">
    <property type="term" value="P:positive regulation of translation"/>
    <property type="evidence" value="ECO:0007669"/>
    <property type="project" value="TreeGrafter"/>
</dbReference>
<reference evidence="7" key="1">
    <citation type="submission" date="2020-11" db="EMBL/GenBank/DDBJ databases">
        <authorList>
            <person name="Tran Van P."/>
        </authorList>
    </citation>
    <scope>NUCLEOTIDE SEQUENCE</scope>
</reference>
<keyword evidence="4" id="KW-0694">RNA-binding</keyword>
<dbReference type="CDD" id="cd22425">
    <property type="entry name" value="KH_I_FMR1_FXR_rpt1"/>
    <property type="match status" value="1"/>
</dbReference>
<dbReference type="EMBL" id="OC916270">
    <property type="protein sequence ID" value="CAD7643719.1"/>
    <property type="molecule type" value="Genomic_DNA"/>
</dbReference>
<feature type="compositionally biased region" description="Basic and acidic residues" evidence="5">
    <location>
        <begin position="677"/>
        <end position="718"/>
    </location>
</feature>
<evidence type="ECO:0000313" key="7">
    <source>
        <dbReference type="EMBL" id="CAD7643719.1"/>
    </source>
</evidence>
<comment type="subcellular location">
    <subcellularLocation>
        <location evidence="1">Cytoplasm</location>
        <location evidence="1">Stress granule</location>
    </subcellularLocation>
    <subcellularLocation>
        <location evidence="3">Synapse</location>
    </subcellularLocation>
</comment>
<dbReference type="Pfam" id="PF00013">
    <property type="entry name" value="KH_1"/>
    <property type="match status" value="2"/>
</dbReference>
<dbReference type="GO" id="GO:0051028">
    <property type="term" value="P:mRNA transport"/>
    <property type="evidence" value="ECO:0007669"/>
    <property type="project" value="TreeGrafter"/>
</dbReference>
<feature type="domain" description="K Homology" evidence="6">
    <location>
        <begin position="424"/>
        <end position="492"/>
    </location>
</feature>
<dbReference type="InterPro" id="IPR040148">
    <property type="entry name" value="FMR1"/>
</dbReference>
<dbReference type="GO" id="GO:0045182">
    <property type="term" value="F:translation regulator activity"/>
    <property type="evidence" value="ECO:0007669"/>
    <property type="project" value="TreeGrafter"/>
</dbReference>
<dbReference type="Gene3D" id="3.30.1370.10">
    <property type="entry name" value="K Homology domain, type 1"/>
    <property type="match status" value="2"/>
</dbReference>
<dbReference type="SUPFAM" id="SSF54791">
    <property type="entry name" value="Eukaryotic type KH-domain (KH-domain type I)"/>
    <property type="match status" value="2"/>
</dbReference>
<dbReference type="FunFam" id="3.30.1370.10:FF:000054">
    <property type="entry name" value="Fragile X mental retardation protein 1"/>
    <property type="match status" value="1"/>
</dbReference>
<evidence type="ECO:0000259" key="6">
    <source>
        <dbReference type="SMART" id="SM00322"/>
    </source>
</evidence>
<feature type="region of interest" description="Disordered" evidence="5">
    <location>
        <begin position="552"/>
        <end position="765"/>
    </location>
</feature>